<organism evidence="1 2">
    <name type="scientific">Salix viminalis</name>
    <name type="common">Common osier</name>
    <name type="synonym">Basket willow</name>
    <dbReference type="NCBI Taxonomy" id="40686"/>
    <lineage>
        <taxon>Eukaryota</taxon>
        <taxon>Viridiplantae</taxon>
        <taxon>Streptophyta</taxon>
        <taxon>Embryophyta</taxon>
        <taxon>Tracheophyta</taxon>
        <taxon>Spermatophyta</taxon>
        <taxon>Magnoliopsida</taxon>
        <taxon>eudicotyledons</taxon>
        <taxon>Gunneridae</taxon>
        <taxon>Pentapetalae</taxon>
        <taxon>rosids</taxon>
        <taxon>fabids</taxon>
        <taxon>Malpighiales</taxon>
        <taxon>Salicaceae</taxon>
        <taxon>Saliceae</taxon>
        <taxon>Salix</taxon>
    </lineage>
</organism>
<reference evidence="1" key="1">
    <citation type="submission" date="2022-11" db="EMBL/GenBank/DDBJ databases">
        <authorList>
            <person name="Hyden B.L."/>
            <person name="Feng K."/>
            <person name="Yates T."/>
            <person name="Jawdy S."/>
            <person name="Smart L.B."/>
            <person name="Muchero W."/>
        </authorList>
    </citation>
    <scope>NUCLEOTIDE SEQUENCE</scope>
    <source>
        <tissue evidence="1">Shoot tip</tissue>
    </source>
</reference>
<proteinExistence type="predicted"/>
<name>A0A9Q0UFJ1_SALVM</name>
<sequence length="118" mass="14168">MMLLGLYHDWIDKLLVDFRETEIGQMCIDVDNFTIGKIWITGLCFFRSWFSLREHHVNIISKLLVWTKVWGNLWMSRSYAYSLEVFCNHLISTMHGSLLMNFHFRKKVIGLLEVWVPW</sequence>
<evidence type="ECO:0000313" key="1">
    <source>
        <dbReference type="EMBL" id="KAJ6729200.1"/>
    </source>
</evidence>
<dbReference type="AlphaFoldDB" id="A0A9Q0UFJ1"/>
<keyword evidence="2" id="KW-1185">Reference proteome</keyword>
<dbReference type="EMBL" id="JAPFFL010000004">
    <property type="protein sequence ID" value="KAJ6729200.1"/>
    <property type="molecule type" value="Genomic_DNA"/>
</dbReference>
<protein>
    <submittedName>
        <fullName evidence="1">Uncharacterized protein</fullName>
    </submittedName>
</protein>
<evidence type="ECO:0000313" key="2">
    <source>
        <dbReference type="Proteomes" id="UP001151529"/>
    </source>
</evidence>
<comment type="caution">
    <text evidence="1">The sequence shown here is derived from an EMBL/GenBank/DDBJ whole genome shotgun (WGS) entry which is preliminary data.</text>
</comment>
<accession>A0A9Q0UFJ1</accession>
<gene>
    <name evidence="1" type="ORF">OIU85_020155</name>
</gene>
<dbReference type="Proteomes" id="UP001151529">
    <property type="component" value="Chromosome 2"/>
</dbReference>
<reference evidence="1" key="2">
    <citation type="journal article" date="2023" name="Int. J. Mol. Sci.">
        <title>De Novo Assembly and Annotation of 11 Diverse Shrub Willow (Salix) Genomes Reveals Novel Gene Organization in Sex-Linked Regions.</title>
        <authorList>
            <person name="Hyden B."/>
            <person name="Feng K."/>
            <person name="Yates T.B."/>
            <person name="Jawdy S."/>
            <person name="Cereghino C."/>
            <person name="Smart L.B."/>
            <person name="Muchero W."/>
        </authorList>
    </citation>
    <scope>NUCLEOTIDE SEQUENCE [LARGE SCALE GENOMIC DNA]</scope>
    <source>
        <tissue evidence="1">Shoot tip</tissue>
    </source>
</reference>